<sequence length="150" mass="15745">MPEPRGSTDDPHHGSTLTTARDGFVQPVGVREVAAYTHAIVRPGVPVFLTGQVAWDTDGRVVGVGDIAAQTAQVWRNIALVLAGIGAGMNDIVKLTTYTTDAAHRDVIGAERARHFAPGRFPASTFLVVAGLADPELLVEIEAIAVLPTA</sequence>
<dbReference type="PANTHER" id="PTHR43857:SF1">
    <property type="entry name" value="YJGH FAMILY PROTEIN"/>
    <property type="match status" value="1"/>
</dbReference>
<evidence type="ECO:0000313" key="3">
    <source>
        <dbReference type="Proteomes" id="UP000234331"/>
    </source>
</evidence>
<evidence type="ECO:0000313" key="2">
    <source>
        <dbReference type="EMBL" id="SNQ46085.1"/>
    </source>
</evidence>
<dbReference type="CDD" id="cd00448">
    <property type="entry name" value="YjgF_YER057c_UK114_family"/>
    <property type="match status" value="1"/>
</dbReference>
<dbReference type="Pfam" id="PF01042">
    <property type="entry name" value="Ribonuc_L-PSP"/>
    <property type="match status" value="1"/>
</dbReference>
<dbReference type="AlphaFoldDB" id="A0A2I2KK99"/>
<dbReference type="SUPFAM" id="SSF55298">
    <property type="entry name" value="YjgF-like"/>
    <property type="match status" value="1"/>
</dbReference>
<dbReference type="InterPro" id="IPR035959">
    <property type="entry name" value="RutC-like_sf"/>
</dbReference>
<gene>
    <name evidence="2" type="ORF">FRACA_1250002</name>
</gene>
<dbReference type="InterPro" id="IPR006175">
    <property type="entry name" value="YjgF/YER057c/UK114"/>
</dbReference>
<dbReference type="EMBL" id="FZMO01000030">
    <property type="protein sequence ID" value="SNQ46085.1"/>
    <property type="molecule type" value="Genomic_DNA"/>
</dbReference>
<name>A0A2I2KK99_9ACTN</name>
<proteinExistence type="predicted"/>
<dbReference type="Proteomes" id="UP000234331">
    <property type="component" value="Unassembled WGS sequence"/>
</dbReference>
<reference evidence="2 3" key="1">
    <citation type="submission" date="2017-06" db="EMBL/GenBank/DDBJ databases">
        <authorList>
            <person name="Kim H.J."/>
            <person name="Triplett B.A."/>
        </authorList>
    </citation>
    <scope>NUCLEOTIDE SEQUENCE [LARGE SCALE GENOMIC DNA]</scope>
    <source>
        <strain evidence="2">FRACA_ARgP5</strain>
    </source>
</reference>
<accession>A0A2I2KK99</accession>
<protein>
    <submittedName>
        <fullName evidence="2">Endoribonuclease L-PSP</fullName>
    </submittedName>
</protein>
<feature type="compositionally biased region" description="Basic and acidic residues" evidence="1">
    <location>
        <begin position="1"/>
        <end position="13"/>
    </location>
</feature>
<organism evidence="2 3">
    <name type="scientific">Frankia canadensis</name>
    <dbReference type="NCBI Taxonomy" id="1836972"/>
    <lineage>
        <taxon>Bacteria</taxon>
        <taxon>Bacillati</taxon>
        <taxon>Actinomycetota</taxon>
        <taxon>Actinomycetes</taxon>
        <taxon>Frankiales</taxon>
        <taxon>Frankiaceae</taxon>
        <taxon>Frankia</taxon>
    </lineage>
</organism>
<dbReference type="RefSeq" id="WP_101830177.1">
    <property type="nucleotide sequence ID" value="NZ_FZMO01000030.1"/>
</dbReference>
<keyword evidence="3" id="KW-1185">Reference proteome</keyword>
<feature type="region of interest" description="Disordered" evidence="1">
    <location>
        <begin position="1"/>
        <end position="21"/>
    </location>
</feature>
<dbReference type="OrthoDB" id="9815126at2"/>
<dbReference type="Gene3D" id="3.30.1330.40">
    <property type="entry name" value="RutC-like"/>
    <property type="match status" value="1"/>
</dbReference>
<dbReference type="PANTHER" id="PTHR43857">
    <property type="entry name" value="BLR7761 PROTEIN"/>
    <property type="match status" value="1"/>
</dbReference>
<evidence type="ECO:0000256" key="1">
    <source>
        <dbReference type="SAM" id="MobiDB-lite"/>
    </source>
</evidence>